<accession>A0A7X5UD40</accession>
<dbReference type="AlphaFoldDB" id="A0A7X5UD40"/>
<proteinExistence type="predicted"/>
<evidence type="ECO:0000313" key="2">
    <source>
        <dbReference type="Proteomes" id="UP000490980"/>
    </source>
</evidence>
<comment type="caution">
    <text evidence="1">The sequence shown here is derived from an EMBL/GenBank/DDBJ whole genome shotgun (WGS) entry which is preliminary data.</text>
</comment>
<dbReference type="EMBL" id="JAARLZ010000011">
    <property type="protein sequence ID" value="NII08278.1"/>
    <property type="molecule type" value="Genomic_DNA"/>
</dbReference>
<organism evidence="1 2">
    <name type="scientific">Luteibacter anthropi</name>
    <dbReference type="NCBI Taxonomy" id="564369"/>
    <lineage>
        <taxon>Bacteria</taxon>
        <taxon>Pseudomonadati</taxon>
        <taxon>Pseudomonadota</taxon>
        <taxon>Gammaproteobacteria</taxon>
        <taxon>Lysobacterales</taxon>
        <taxon>Rhodanobacteraceae</taxon>
        <taxon>Luteibacter</taxon>
    </lineage>
</organism>
<protein>
    <submittedName>
        <fullName evidence="1">Uncharacterized protein</fullName>
    </submittedName>
</protein>
<evidence type="ECO:0000313" key="1">
    <source>
        <dbReference type="EMBL" id="NII08278.1"/>
    </source>
</evidence>
<name>A0A7X5UD40_9GAMM</name>
<reference evidence="1 2" key="1">
    <citation type="submission" date="2020-03" db="EMBL/GenBank/DDBJ databases">
        <authorList>
            <person name="Lai Q."/>
        </authorList>
    </citation>
    <scope>NUCLEOTIDE SEQUENCE [LARGE SCALE GENOMIC DNA]</scope>
    <source>
        <strain evidence="1 2">CCUG 25036</strain>
    </source>
</reference>
<sequence>MSSTNIDPENPSQLVARIDEVLDSLDVSNDFHTVPTMAIAFCDVIHESLTTSQKCALAAARRYLSAGDGDEADKWILDLAKRVGKRYPAGTDPVDIEMERLVWGALNRNTVLSGVAIEFLLLTGQGAGLSFEQMRHVMTNALSSVVPI</sequence>
<dbReference type="Proteomes" id="UP000490980">
    <property type="component" value="Unassembled WGS sequence"/>
</dbReference>
<gene>
    <name evidence="1" type="ORF">HBF25_17980</name>
</gene>
<dbReference type="RefSeq" id="WP_166950867.1">
    <property type="nucleotide sequence ID" value="NZ_JAARLZ010000011.1"/>
</dbReference>
<keyword evidence="2" id="KW-1185">Reference proteome</keyword>